<dbReference type="Gene3D" id="3.40.50.300">
    <property type="entry name" value="P-loop containing nucleotide triphosphate hydrolases"/>
    <property type="match status" value="2"/>
</dbReference>
<dbReference type="PANTHER" id="PTHR11070">
    <property type="entry name" value="UVRD / RECB / PCRA DNA HELICASE FAMILY MEMBER"/>
    <property type="match status" value="1"/>
</dbReference>
<dbReference type="EC" id="3.1.11.5" evidence="15"/>
<reference evidence="19 20" key="1">
    <citation type="journal article" date="2014" name="Genome Announc.">
        <title>Genome Sequence of a Presumptive Mannheimia haemolytica Strain with an A1/A6-Cross-Reactive Serotype from a White-Tailed Deer (Odocoileus virginianus).</title>
        <authorList>
            <person name="Lawrence P.K."/>
            <person name="Bey R.F."/>
            <person name="Wiener B."/>
            <person name="Kittichotirat W."/>
            <person name="Bumgarner R.E."/>
        </authorList>
    </citation>
    <scope>NUCLEOTIDE SEQUENCE [LARGE SCALE GENOMIC DNA]</scope>
    <source>
        <strain evidence="19 20">PKL10</strain>
    </source>
</reference>
<dbReference type="GO" id="GO:0005829">
    <property type="term" value="C:cytosol"/>
    <property type="evidence" value="ECO:0007669"/>
    <property type="project" value="TreeGrafter"/>
</dbReference>
<keyword evidence="3 15" id="KW-0547">Nucleotide-binding</keyword>
<dbReference type="AlphaFoldDB" id="A0A011MKB6"/>
<evidence type="ECO:0000256" key="11">
    <source>
        <dbReference type="ARBA" id="ARBA00023204"/>
    </source>
</evidence>
<dbReference type="PANTHER" id="PTHR11070:SF23">
    <property type="entry name" value="RECBCD ENZYME SUBUNIT RECB"/>
    <property type="match status" value="1"/>
</dbReference>
<evidence type="ECO:0000256" key="4">
    <source>
        <dbReference type="ARBA" id="ARBA00022763"/>
    </source>
</evidence>
<feature type="region of interest" description="Nuclease activity, interacts with RecD and RecA" evidence="15">
    <location>
        <begin position="893"/>
        <end position="1175"/>
    </location>
</feature>
<dbReference type="Gene3D" id="1.10.3170.10">
    <property type="entry name" value="Recbcd, chain B, domain 2"/>
    <property type="match status" value="1"/>
</dbReference>
<dbReference type="GO" id="GO:0043138">
    <property type="term" value="F:3'-5' DNA helicase activity"/>
    <property type="evidence" value="ECO:0007669"/>
    <property type="project" value="UniProtKB-UniRule"/>
</dbReference>
<evidence type="ECO:0000256" key="15">
    <source>
        <dbReference type="HAMAP-Rule" id="MF_01485"/>
    </source>
</evidence>
<dbReference type="InterPro" id="IPR027417">
    <property type="entry name" value="P-loop_NTPase"/>
</dbReference>
<comment type="cofactor">
    <cofactor evidence="15">
        <name>Mg(2+)</name>
        <dbReference type="ChEBI" id="CHEBI:18420"/>
    </cofactor>
    <text evidence="15">Binds 1 Mg(2+) ion per subunit.</text>
</comment>
<evidence type="ECO:0000256" key="16">
    <source>
        <dbReference type="PROSITE-ProRule" id="PRU00560"/>
    </source>
</evidence>
<evidence type="ECO:0000256" key="6">
    <source>
        <dbReference type="ARBA" id="ARBA00022806"/>
    </source>
</evidence>
<feature type="active site" description="For nuclease activity" evidence="15">
    <location>
        <position position="1082"/>
    </location>
</feature>
<dbReference type="PROSITE" id="PS51198">
    <property type="entry name" value="UVRD_HELICASE_ATP_BIND"/>
    <property type="match status" value="1"/>
</dbReference>
<dbReference type="PATRIC" id="fig|1450449.3.peg.43"/>
<dbReference type="Pfam" id="PF00580">
    <property type="entry name" value="UvrD-helicase"/>
    <property type="match status" value="1"/>
</dbReference>
<comment type="domain">
    <text evidence="15">The N-terminal DNA-binding domain is a ssDNA-dependent ATPase and has ATP-dependent 3'-5' helicase function. This domain interacts with RecC.</text>
</comment>
<dbReference type="Gene3D" id="3.90.320.10">
    <property type="match status" value="1"/>
</dbReference>
<comment type="catalytic activity">
    <reaction evidence="13 15">
        <text>Couples ATP hydrolysis with the unwinding of duplex DNA by translocating in the 3'-5' direction.</text>
        <dbReference type="EC" id="5.6.2.4"/>
    </reaction>
</comment>
<dbReference type="PROSITE" id="PS51217">
    <property type="entry name" value="UVRD_HELICASE_CTER"/>
    <property type="match status" value="1"/>
</dbReference>
<comment type="domain">
    <text evidence="15">The C-terminal domain has nuclease activity and interacts with RecD. It interacts with RecA, facilitating its loading onto ssDNA.</text>
</comment>
<gene>
    <name evidence="15" type="primary">recB</name>
    <name evidence="19" type="ORF">AK33_00490</name>
</gene>
<accession>A0A011MKB6</accession>
<dbReference type="NCBIfam" id="TIGR00609">
    <property type="entry name" value="recB"/>
    <property type="match status" value="1"/>
</dbReference>
<comment type="miscellaneous">
    <text evidence="15">In the RecBCD complex, RecB has a slow 3'-5' helicase, an exonuclease activity and loads RecA onto ssDNA, RecD has a fast 5'-3' helicase activity, while RecC stimulates the ATPase and processivity of the RecB helicase and contributes to recognition of the Chi site.</text>
</comment>
<comment type="caution">
    <text evidence="19">The sequence shown here is derived from an EMBL/GenBank/DDBJ whole genome shotgun (WGS) entry which is preliminary data.</text>
</comment>
<comment type="subunit">
    <text evidence="15">Heterotrimer of RecB, RecC and RecD. All subunits contribute to DNA-binding. Interacts with RecA.</text>
</comment>
<evidence type="ECO:0000259" key="17">
    <source>
        <dbReference type="PROSITE" id="PS51198"/>
    </source>
</evidence>
<evidence type="ECO:0000256" key="7">
    <source>
        <dbReference type="ARBA" id="ARBA00022839"/>
    </source>
</evidence>
<dbReference type="STRING" id="1122190.GCA_000621105_00426"/>
<evidence type="ECO:0000256" key="3">
    <source>
        <dbReference type="ARBA" id="ARBA00022741"/>
    </source>
</evidence>
<dbReference type="InterPro" id="IPR014016">
    <property type="entry name" value="UvrD-like_ATP-bd"/>
</dbReference>
<name>A0A011MKB6_9PAST</name>
<feature type="domain" description="UvrD-like helicase ATP-binding" evidence="17">
    <location>
        <begin position="1"/>
        <end position="460"/>
    </location>
</feature>
<evidence type="ECO:0000256" key="5">
    <source>
        <dbReference type="ARBA" id="ARBA00022801"/>
    </source>
</evidence>
<evidence type="ECO:0000256" key="12">
    <source>
        <dbReference type="ARBA" id="ARBA00023235"/>
    </source>
</evidence>
<keyword evidence="5 15" id="KW-0378">Hydrolase</keyword>
<dbReference type="OrthoDB" id="9810135at2"/>
<comment type="function">
    <text evidence="15">A helicase/nuclease that prepares dsDNA breaks (DSB) for recombinational DNA repair. Binds to DSBs and unwinds DNA via a highly rapid and processive ATP-dependent bidirectional helicase activity. Unwinds dsDNA until it encounters a Chi (crossover hotspot instigator) sequence from the 3' direction. Cuts ssDNA a few nucleotides 3' to the Chi site. The properties and activities of the enzyme are changed at Chi. The Chi-altered holoenzyme produces a long 3'-ssDNA overhang and facilitates RecA-binding to the ssDNA for homologous DNA recombination and repair. Holoenzyme degrades any linearized DNA that is unable to undergo homologous recombination. In the holoenzyme this subunit contributes ATPase, 3'-5' helicase, exonuclease activity and loads RecA onto ssDNA.</text>
</comment>
<dbReference type="InterPro" id="IPR000212">
    <property type="entry name" value="DNA_helicase_UvrD/REP"/>
</dbReference>
<dbReference type="InterPro" id="IPR011335">
    <property type="entry name" value="Restrct_endonuc-II-like"/>
</dbReference>
<dbReference type="Gene3D" id="1.10.486.10">
    <property type="entry name" value="PCRA, domain 4"/>
    <property type="match status" value="1"/>
</dbReference>
<keyword evidence="20" id="KW-1185">Reference proteome</keyword>
<keyword evidence="9 15" id="KW-0460">Magnesium</keyword>
<dbReference type="GO" id="GO:0016887">
    <property type="term" value="F:ATP hydrolysis activity"/>
    <property type="evidence" value="ECO:0007669"/>
    <property type="project" value="RHEA"/>
</dbReference>
<dbReference type="GO" id="GO:0008854">
    <property type="term" value="F:exodeoxyribonuclease V activity"/>
    <property type="evidence" value="ECO:0007669"/>
    <property type="project" value="UniProtKB-EC"/>
</dbReference>
<protein>
    <recommendedName>
        <fullName evidence="15">RecBCD enzyme subunit RecB</fullName>
        <ecNumber evidence="15">3.1.11.5</ecNumber>
        <ecNumber evidence="15">5.6.2.4</ecNumber>
    </recommendedName>
    <alternativeName>
        <fullName evidence="15">DNA 3'-5' helicase subunit RecB</fullName>
    </alternativeName>
    <alternativeName>
        <fullName evidence="15">Exonuclease V subunit RecB</fullName>
        <shortName evidence="15">ExoV subunit RecB</shortName>
    </alternativeName>
    <alternativeName>
        <fullName evidence="15">Helicase/nuclease RecBCD subunit RecB</fullName>
    </alternativeName>
</protein>
<organism evidence="19 20">
    <name type="scientific">Mannheimia granulomatis</name>
    <dbReference type="NCBI Taxonomy" id="85402"/>
    <lineage>
        <taxon>Bacteria</taxon>
        <taxon>Pseudomonadati</taxon>
        <taxon>Pseudomonadota</taxon>
        <taxon>Gammaproteobacteria</taxon>
        <taxon>Pasteurellales</taxon>
        <taxon>Pasteurellaceae</taxon>
        <taxon>Mannheimia</taxon>
    </lineage>
</organism>
<dbReference type="HAMAP" id="MF_01485">
    <property type="entry name" value="RecB"/>
    <property type="match status" value="1"/>
</dbReference>
<feature type="domain" description="UvrD-like helicase C-terminal" evidence="18">
    <location>
        <begin position="461"/>
        <end position="747"/>
    </location>
</feature>
<sequence length="1175" mass="135106">MKKLNPIDLPLNKSVLIEASAGTGKTFTIANIYLRLLLGVGCLPLTVEQILVVTFTKAATEELKDRIRKNIQQCADFLQDKSNGLDTQSKEKPYHYNLDFLTQLYPKIDNIHEALLRLSIAEREVDTASVFTIHGFCQKMLVQFAFESGVRFDLDLQPNQSELLKKLSEEVWREQFYPQNLAATEVISAELSTPLAALAAVKPYINGELPKAEKVENFVTALEKYNHFITEIKADWQANSEELVNLIRNDLAKKITLHGGWYKATAFEEAVLVMNQWADSNNRYLPEEFYLFTADRIAAGTKKNCEPMSVSHLVKNQAFWTAYKQDFAQSLSSVLLYQFLVALKEKLSDYKQNHSERSFDDLLTMLNHALKQPDTGKALAQKIRAIYPFAMIDEFQDTDLTQYEIFSQIFMADNKGNGFIMIGDPKQSIYKFRGADIFTYLSAAKQANEQFTLGKNWRSLPPVVQAVNNLFHFADSEHSPFIYQDISFHPVEADDSKGNLVSEQGHFVCYTTEKTKLDDFAEICAYQIHQQLKAMAEGKFGLEKDKEFKAFAAKDIAILVRKGSQAKRIKKALEMRNIKSVYLAESASVFSSEIATELCWLLQAGLNPYNTKTLFSALGSTLWGLSAAEIYRYKTDEILLDIKVNQFVEYNTIWKEQGILPMLHKIYLEQGIIQRLKGMQGSDRLITDLLHLTEILQEQSQSLESEAELVRWYERQIQSPDYEDEQQLRLESEEELIKIMTIHGSKGLQYPIVWLPFASQKSDSNNLDNLGVFRNENGKIDWYFGSIDENVQQALQNEEYAEDLRLFYVALTRAESQINLILPSEISGWSPLHYLLSEGGTAEKIVVAEALSSKAIWDKTIELSNELPFERWEQVEQRENYQAKSFEGNIRVVGQITSFSSLYAQHERLSEGKSYRVANFAQDRDENVETIETDYVGEFSVFSPYHFPHGTKVGTVLHSFFEHCRFGQPIEQESVTKMCEQLDLSEEWLEPVMQWLERILATPLAGAGFSLNEVNEKQRLNEWQFYLRLKNDKALVLLNKLLKQHTILAKHLPELRFPQLEGFVRGFVDCIVQMNGKFYVIDYKSNFLGHLPQNYAFEHIQREMGKHRYDVQYLLYTLAVHRYLTSRLGENYDYERDFGGAVYLFLRAMDGKSENGVYFDKPSKALIEEIDRLFG</sequence>
<dbReference type="GO" id="GO:0009338">
    <property type="term" value="C:exodeoxyribonuclease V complex"/>
    <property type="evidence" value="ECO:0007669"/>
    <property type="project" value="TreeGrafter"/>
</dbReference>
<dbReference type="RefSeq" id="WP_042801061.1">
    <property type="nucleotide sequence ID" value="NZ_AVSP01000004.1"/>
</dbReference>
<evidence type="ECO:0000256" key="14">
    <source>
        <dbReference type="ARBA" id="ARBA00048988"/>
    </source>
</evidence>
<evidence type="ECO:0000256" key="8">
    <source>
        <dbReference type="ARBA" id="ARBA00022840"/>
    </source>
</evidence>
<keyword evidence="11 15" id="KW-0234">DNA repair</keyword>
<evidence type="ECO:0000256" key="9">
    <source>
        <dbReference type="ARBA" id="ARBA00022842"/>
    </source>
</evidence>
<evidence type="ECO:0000256" key="13">
    <source>
        <dbReference type="ARBA" id="ARBA00034617"/>
    </source>
</evidence>
<keyword evidence="12 15" id="KW-0413">Isomerase</keyword>
<keyword evidence="2 15" id="KW-0479">Metal-binding</keyword>
<dbReference type="Proteomes" id="UP000054123">
    <property type="component" value="Unassembled WGS sequence"/>
</dbReference>
<feature type="binding site" evidence="15">
    <location>
        <position position="958"/>
    </location>
    <ligand>
        <name>Mg(2+)</name>
        <dbReference type="ChEBI" id="CHEBI:18420"/>
    </ligand>
</feature>
<dbReference type="GO" id="GO:0000287">
    <property type="term" value="F:magnesium ion binding"/>
    <property type="evidence" value="ECO:0007669"/>
    <property type="project" value="UniProtKB-UniRule"/>
</dbReference>
<keyword evidence="8 15" id="KW-0067">ATP-binding</keyword>
<dbReference type="GO" id="GO:0000724">
    <property type="term" value="P:double-strand break repair via homologous recombination"/>
    <property type="evidence" value="ECO:0007669"/>
    <property type="project" value="UniProtKB-UniRule"/>
</dbReference>
<dbReference type="EC" id="5.6.2.4" evidence="15"/>
<keyword evidence="10 15" id="KW-0238">DNA-binding</keyword>
<comment type="catalytic activity">
    <reaction evidence="15">
        <text>Exonucleolytic cleavage (in the presence of ATP) in either 5'- to 3'- or 3'- to 5'-direction to yield 5'-phosphooligonucleotides.</text>
        <dbReference type="EC" id="3.1.11.5"/>
    </reaction>
</comment>
<dbReference type="CDD" id="cd22352">
    <property type="entry name" value="RecB_C-like"/>
    <property type="match status" value="1"/>
</dbReference>
<dbReference type="InterPro" id="IPR014017">
    <property type="entry name" value="DNA_helicase_UvrD-like_C"/>
</dbReference>
<feature type="binding site" evidence="15">
    <location>
        <position position="1069"/>
    </location>
    <ligand>
        <name>Mg(2+)</name>
        <dbReference type="ChEBI" id="CHEBI:18420"/>
    </ligand>
</feature>
<feature type="region of interest" description="DNA-binding and helicase activity, interacts with RecC" evidence="15">
    <location>
        <begin position="1"/>
        <end position="837"/>
    </location>
</feature>
<dbReference type="Pfam" id="PF12705">
    <property type="entry name" value="PDDEXK_1"/>
    <property type="match status" value="1"/>
</dbReference>
<evidence type="ECO:0000256" key="1">
    <source>
        <dbReference type="ARBA" id="ARBA00022722"/>
    </source>
</evidence>
<keyword evidence="7 15" id="KW-0269">Exonuclease</keyword>
<feature type="binding site" evidence="15">
    <location>
        <position position="1082"/>
    </location>
    <ligand>
        <name>Mg(2+)</name>
        <dbReference type="ChEBI" id="CHEBI:18420"/>
    </ligand>
</feature>
<keyword evidence="1 15" id="KW-0540">Nuclease</keyword>
<evidence type="ECO:0000259" key="18">
    <source>
        <dbReference type="PROSITE" id="PS51217"/>
    </source>
</evidence>
<dbReference type="EMBL" id="JANJ01000001">
    <property type="protein sequence ID" value="EXI62921.1"/>
    <property type="molecule type" value="Genomic_DNA"/>
</dbReference>
<keyword evidence="4 15" id="KW-0227">DNA damage</keyword>
<comment type="catalytic activity">
    <reaction evidence="14 15">
        <text>ATP + H2O = ADP + phosphate + H(+)</text>
        <dbReference type="Rhea" id="RHEA:13065"/>
        <dbReference type="ChEBI" id="CHEBI:15377"/>
        <dbReference type="ChEBI" id="CHEBI:15378"/>
        <dbReference type="ChEBI" id="CHEBI:30616"/>
        <dbReference type="ChEBI" id="CHEBI:43474"/>
        <dbReference type="ChEBI" id="CHEBI:456216"/>
        <dbReference type="EC" id="5.6.2.4"/>
    </reaction>
</comment>
<keyword evidence="6 15" id="KW-0347">Helicase</keyword>
<dbReference type="InterPro" id="IPR011604">
    <property type="entry name" value="PDDEXK-like_dom_sf"/>
</dbReference>
<comment type="similarity">
    <text evidence="15">Belongs to the helicase family. UvrD subfamily.</text>
</comment>
<feature type="binding site" evidence="16">
    <location>
        <begin position="19"/>
        <end position="26"/>
    </location>
    <ligand>
        <name>ATP</name>
        <dbReference type="ChEBI" id="CHEBI:30616"/>
    </ligand>
</feature>
<dbReference type="GO" id="GO:0005524">
    <property type="term" value="F:ATP binding"/>
    <property type="evidence" value="ECO:0007669"/>
    <property type="project" value="UniProtKB-UniRule"/>
</dbReference>
<dbReference type="SUPFAM" id="SSF52980">
    <property type="entry name" value="Restriction endonuclease-like"/>
    <property type="match status" value="1"/>
</dbReference>
<evidence type="ECO:0000313" key="20">
    <source>
        <dbReference type="Proteomes" id="UP000054123"/>
    </source>
</evidence>
<evidence type="ECO:0000256" key="10">
    <source>
        <dbReference type="ARBA" id="ARBA00023125"/>
    </source>
</evidence>
<dbReference type="GO" id="GO:0003677">
    <property type="term" value="F:DNA binding"/>
    <property type="evidence" value="ECO:0007669"/>
    <property type="project" value="UniProtKB-UniRule"/>
</dbReference>
<evidence type="ECO:0000256" key="2">
    <source>
        <dbReference type="ARBA" id="ARBA00022723"/>
    </source>
</evidence>
<proteinExistence type="inferred from homology"/>
<evidence type="ECO:0000313" key="19">
    <source>
        <dbReference type="EMBL" id="EXI62921.1"/>
    </source>
</evidence>
<dbReference type="Pfam" id="PF13361">
    <property type="entry name" value="UvrD_C"/>
    <property type="match status" value="1"/>
</dbReference>
<dbReference type="InterPro" id="IPR038726">
    <property type="entry name" value="PDDEXK_AddAB-type"/>
</dbReference>
<dbReference type="SUPFAM" id="SSF52540">
    <property type="entry name" value="P-loop containing nucleoside triphosphate hydrolases"/>
    <property type="match status" value="1"/>
</dbReference>
<dbReference type="InterPro" id="IPR004586">
    <property type="entry name" value="RecB"/>
</dbReference>